<dbReference type="EMBL" id="CP119108">
    <property type="protein sequence ID" value="WEG08004.1"/>
    <property type="molecule type" value="Genomic_DNA"/>
</dbReference>
<dbReference type="Proteomes" id="UP001214553">
    <property type="component" value="Chromosome"/>
</dbReference>
<evidence type="ECO:0000313" key="2">
    <source>
        <dbReference type="Proteomes" id="UP001214553"/>
    </source>
</evidence>
<dbReference type="InterPro" id="IPR023198">
    <property type="entry name" value="PGP-like_dom2"/>
</dbReference>
<dbReference type="NCBIfam" id="TIGR01509">
    <property type="entry name" value="HAD-SF-IA-v3"/>
    <property type="match status" value="1"/>
</dbReference>
<organism evidence="1 2">
    <name type="scientific">Microbacterium horticulturae</name>
    <dbReference type="NCBI Taxonomy" id="3028316"/>
    <lineage>
        <taxon>Bacteria</taxon>
        <taxon>Bacillati</taxon>
        <taxon>Actinomycetota</taxon>
        <taxon>Actinomycetes</taxon>
        <taxon>Micrococcales</taxon>
        <taxon>Microbacteriaceae</taxon>
        <taxon>Microbacterium</taxon>
    </lineage>
</organism>
<dbReference type="SFLD" id="SFLDG01129">
    <property type="entry name" value="C1.5:_HAD__Beta-PGM__Phosphata"/>
    <property type="match status" value="1"/>
</dbReference>
<evidence type="ECO:0000313" key="1">
    <source>
        <dbReference type="EMBL" id="WEG08004.1"/>
    </source>
</evidence>
<keyword evidence="1" id="KW-0378">Hydrolase</keyword>
<dbReference type="GO" id="GO:0016787">
    <property type="term" value="F:hydrolase activity"/>
    <property type="evidence" value="ECO:0007669"/>
    <property type="project" value="UniProtKB-KW"/>
</dbReference>
<dbReference type="PANTHER" id="PTHR43481">
    <property type="entry name" value="FRUCTOSE-1-PHOSPHATE PHOSPHATASE"/>
    <property type="match status" value="1"/>
</dbReference>
<dbReference type="InterPro" id="IPR036412">
    <property type="entry name" value="HAD-like_sf"/>
</dbReference>
<dbReference type="PANTHER" id="PTHR43481:SF4">
    <property type="entry name" value="GLYCEROL-1-PHOSPHATE PHOSPHOHYDROLASE 1-RELATED"/>
    <property type="match status" value="1"/>
</dbReference>
<reference evidence="1 2" key="1">
    <citation type="submission" date="2023-03" db="EMBL/GenBank/DDBJ databases">
        <title>Genome sequence of Microbacterium sp. KACC 23027.</title>
        <authorList>
            <person name="Kim S."/>
            <person name="Heo J."/>
            <person name="Kwon S.-W."/>
        </authorList>
    </citation>
    <scope>NUCLEOTIDE SEQUENCE [LARGE SCALE GENOMIC DNA]</scope>
    <source>
        <strain evidence="1 2">KACC 23027</strain>
    </source>
</reference>
<keyword evidence="2" id="KW-1185">Reference proteome</keyword>
<dbReference type="Gene3D" id="3.40.50.1000">
    <property type="entry name" value="HAD superfamily/HAD-like"/>
    <property type="match status" value="1"/>
</dbReference>
<dbReference type="RefSeq" id="WP_275277342.1">
    <property type="nucleotide sequence ID" value="NZ_CP119108.1"/>
</dbReference>
<dbReference type="Gene3D" id="1.10.150.240">
    <property type="entry name" value="Putative phosphatase, domain 2"/>
    <property type="match status" value="1"/>
</dbReference>
<dbReference type="InterPro" id="IPR023214">
    <property type="entry name" value="HAD_sf"/>
</dbReference>
<accession>A0ABY8BV08</accession>
<dbReference type="InterPro" id="IPR051806">
    <property type="entry name" value="HAD-like_SPP"/>
</dbReference>
<gene>
    <name evidence="1" type="ORF">PU630_12245</name>
</gene>
<dbReference type="SUPFAM" id="SSF56784">
    <property type="entry name" value="HAD-like"/>
    <property type="match status" value="1"/>
</dbReference>
<sequence>MPHTFTARAVLLDMDGTLVDSTAVVERLWLEWAADHGLDDDRVLSVIHGRQGHESMAILLPDRDPAINRAENAQMLSAEGVDTDGVVAVPGASALLEALRGTPHALVTSADERLATARMDAAALRVPDVRVTAEHVTRSKPDPEGFLRGAQLLGVAPRDCLAFEDSQAGIAAALAAGTTVIGVGERAAGHGAAAVVGDLSGVSARAVDGGIEVSVG</sequence>
<proteinExistence type="predicted"/>
<name>A0ABY8BV08_9MICO</name>
<protein>
    <submittedName>
        <fullName evidence="1">HAD-IA family hydrolase</fullName>
    </submittedName>
</protein>
<dbReference type="SFLD" id="SFLDS00003">
    <property type="entry name" value="Haloacid_Dehalogenase"/>
    <property type="match status" value="1"/>
</dbReference>
<dbReference type="InterPro" id="IPR006439">
    <property type="entry name" value="HAD-SF_hydro_IA"/>
</dbReference>
<dbReference type="Pfam" id="PF00702">
    <property type="entry name" value="Hydrolase"/>
    <property type="match status" value="1"/>
</dbReference>